<dbReference type="Pfam" id="PF08013">
    <property type="entry name" value="GatZ_KbaZ-like"/>
    <property type="match status" value="1"/>
</dbReference>
<name>A0A9X2JR61_9RHOB</name>
<dbReference type="GO" id="GO:0009401">
    <property type="term" value="P:phosphoenolpyruvate-dependent sugar phosphotransferase system"/>
    <property type="evidence" value="ECO:0007669"/>
    <property type="project" value="TreeGrafter"/>
</dbReference>
<comment type="pathway">
    <text evidence="1">Carbohydrate metabolism.</text>
</comment>
<dbReference type="InterPro" id="IPR013785">
    <property type="entry name" value="Aldolase_TIM"/>
</dbReference>
<reference evidence="2" key="1">
    <citation type="submission" date="2022-06" db="EMBL/GenBank/DDBJ databases">
        <title>Limimaricola sediminis sp. nov., isolated from an intertidal sediment.</title>
        <authorList>
            <person name="Shao X."/>
        </authorList>
    </citation>
    <scope>NUCLEOTIDE SEQUENCE</scope>
    <source>
        <strain evidence="2">ASW11-118</strain>
    </source>
</reference>
<evidence type="ECO:0000313" key="2">
    <source>
        <dbReference type="EMBL" id="MCP1170639.1"/>
    </source>
</evidence>
<organism evidence="2 3">
    <name type="scientific">Limimaricola litoreus</name>
    <dbReference type="NCBI Taxonomy" id="2955316"/>
    <lineage>
        <taxon>Bacteria</taxon>
        <taxon>Pseudomonadati</taxon>
        <taxon>Pseudomonadota</taxon>
        <taxon>Alphaproteobacteria</taxon>
        <taxon>Rhodobacterales</taxon>
        <taxon>Paracoccaceae</taxon>
        <taxon>Limimaricola</taxon>
    </lineage>
</organism>
<dbReference type="PANTHER" id="PTHR32502:SF2">
    <property type="entry name" value="D-TAGATOSE-1,6-BISPHOSPHATE ALDOLASE SUBUNIT KBAZ"/>
    <property type="match status" value="1"/>
</dbReference>
<evidence type="ECO:0000313" key="3">
    <source>
        <dbReference type="Proteomes" id="UP001139477"/>
    </source>
</evidence>
<dbReference type="InterPro" id="IPR050303">
    <property type="entry name" value="GatZ_KbaZ_carbometab"/>
</dbReference>
<dbReference type="EMBL" id="JAMYXC010000319">
    <property type="protein sequence ID" value="MCP1170639.1"/>
    <property type="molecule type" value="Genomic_DNA"/>
</dbReference>
<dbReference type="PANTHER" id="PTHR32502">
    <property type="entry name" value="N-ACETYLGALACTOSAMINE PERMEASE II COMPONENT-RELATED"/>
    <property type="match status" value="1"/>
</dbReference>
<dbReference type="AlphaFoldDB" id="A0A9X2JR61"/>
<dbReference type="InterPro" id="IPR012062">
    <property type="entry name" value="GatZ/KbaZ-like"/>
</dbReference>
<protein>
    <submittedName>
        <fullName evidence="2">Class II D-tagatose-bisphosphate aldolase, non-catalytic subunit</fullName>
    </submittedName>
</protein>
<accession>A0A9X2JR61</accession>
<dbReference type="Gene3D" id="3.20.20.70">
    <property type="entry name" value="Aldolase class I"/>
    <property type="match status" value="1"/>
</dbReference>
<comment type="caution">
    <text evidence="2">The sequence shown here is derived from an EMBL/GenBank/DDBJ whole genome shotgun (WGS) entry which is preliminary data.</text>
</comment>
<gene>
    <name evidence="2" type="ORF">NHG85_19225</name>
</gene>
<dbReference type="RefSeq" id="WP_253335356.1">
    <property type="nucleotide sequence ID" value="NZ_JAMYXC010000319.1"/>
</dbReference>
<sequence>MSLVTDIVRQNRAGTANALASVCSAQTDVLSAALLLAKQHRRPILIEATSNQVNQFGGYTGMTPADFIAYVRDLAEKLEVDPALVVFGGDHLGPQVWRAKDAETAMGHARDLMRAYVEAGFTKIHLDCSEGCAGEPAQVDDELSAARAAELAEVCEAHAPDPAALSYIIGTEVPPPGGARVEEAGQTIAPTRP</sequence>
<dbReference type="SUPFAM" id="SSF51569">
    <property type="entry name" value="Aldolase"/>
    <property type="match status" value="1"/>
</dbReference>
<keyword evidence="3" id="KW-1185">Reference proteome</keyword>
<proteinExistence type="predicted"/>
<dbReference type="GO" id="GO:0005886">
    <property type="term" value="C:plasma membrane"/>
    <property type="evidence" value="ECO:0007669"/>
    <property type="project" value="TreeGrafter"/>
</dbReference>
<dbReference type="Proteomes" id="UP001139477">
    <property type="component" value="Unassembled WGS sequence"/>
</dbReference>
<evidence type="ECO:0000256" key="1">
    <source>
        <dbReference type="ARBA" id="ARBA00005007"/>
    </source>
</evidence>
<feature type="non-terminal residue" evidence="2">
    <location>
        <position position="193"/>
    </location>
</feature>
<dbReference type="GO" id="GO:0005975">
    <property type="term" value="P:carbohydrate metabolic process"/>
    <property type="evidence" value="ECO:0007669"/>
    <property type="project" value="InterPro"/>
</dbReference>